<dbReference type="GO" id="GO:0016747">
    <property type="term" value="F:acyltransferase activity, transferring groups other than amino-acyl groups"/>
    <property type="evidence" value="ECO:0007669"/>
    <property type="project" value="InterPro"/>
</dbReference>
<dbReference type="AlphaFoldDB" id="Q5FK31"/>
<dbReference type="SUPFAM" id="SSF55729">
    <property type="entry name" value="Acyl-CoA N-acyltransferases (Nat)"/>
    <property type="match status" value="1"/>
</dbReference>
<dbReference type="PATRIC" id="fig|272621.13.peg.1046"/>
<sequence length="103" mass="12200">MVKFIKAEEKDLPNIVDIYNQIIPSRLATADLEPVSVESRKSWFHSFTPTHPIWVIKNENNIIGWVALEPFYGRLAYERTAEISIYIDKNVQHENYRYHGLYF</sequence>
<dbReference type="EMBL" id="CP000033">
    <property type="protein sequence ID" value="AAV42943.1"/>
    <property type="molecule type" value="Genomic_DNA"/>
</dbReference>
<dbReference type="Pfam" id="PF00583">
    <property type="entry name" value="Acetyltransf_1"/>
    <property type="match status" value="1"/>
</dbReference>
<dbReference type="HOGENOM" id="CLU_2260096_0_0_9"/>
<protein>
    <submittedName>
        <fullName evidence="2">Phosphinothricin N-acetyltransferase</fullName>
        <ecNumber evidence="2">2.3.1.-</ecNumber>
    </submittedName>
</protein>
<keyword evidence="2" id="KW-0012">Acyltransferase</keyword>
<dbReference type="BioCyc" id="LACI272621:G1G49-1094-MONOMER"/>
<dbReference type="STRING" id="272621.LBA1099"/>
<dbReference type="InterPro" id="IPR000182">
    <property type="entry name" value="GNAT_dom"/>
</dbReference>
<keyword evidence="2" id="KW-0808">Transferase</keyword>
<evidence type="ECO:0000259" key="1">
    <source>
        <dbReference type="Pfam" id="PF00583"/>
    </source>
</evidence>
<organism evidence="3">
    <name type="scientific">Lactobacillus acidophilus (strain ATCC 700396 / NCK56 / N2 / NCFM)</name>
    <dbReference type="NCBI Taxonomy" id="272621"/>
    <lineage>
        <taxon>Bacteria</taxon>
        <taxon>Bacillati</taxon>
        <taxon>Bacillota</taxon>
        <taxon>Bacilli</taxon>
        <taxon>Lactobacillales</taxon>
        <taxon>Lactobacillaceae</taxon>
        <taxon>Lactobacillus</taxon>
    </lineage>
</organism>
<reference evidence="2 3" key="1">
    <citation type="journal article" date="2005" name="Proc. Natl. Acad. Sci. U.S.A.">
        <title>Complete genome sequence of the probiotic lactic acid bacterium Lactobacillus acidophilus NCFM.</title>
        <authorList>
            <person name="Altermann E."/>
            <person name="Russell W.M."/>
            <person name="Azcarate-Peril M.A."/>
            <person name="Barrangou R."/>
            <person name="Buck B.L."/>
            <person name="McAuliffe O."/>
            <person name="Souther N."/>
            <person name="Dobson A."/>
            <person name="Duong T."/>
            <person name="Callanan M."/>
            <person name="Lick S."/>
            <person name="Hamrick A."/>
            <person name="Cano R."/>
            <person name="Klaenhammer T.R."/>
        </authorList>
    </citation>
    <scope>NUCLEOTIDE SEQUENCE [LARGE SCALE GENOMIC DNA]</scope>
    <source>
        <strain evidence="3">ATCC 700396 / NCK56 / N2 / NCFM</strain>
    </source>
</reference>
<dbReference type="eggNOG" id="COG1247">
    <property type="taxonomic scope" value="Bacteria"/>
</dbReference>
<name>Q5FK31_LACAC</name>
<dbReference type="OrthoDB" id="9798006at2"/>
<dbReference type="Gene3D" id="3.40.630.30">
    <property type="match status" value="1"/>
</dbReference>
<evidence type="ECO:0000313" key="3">
    <source>
        <dbReference type="Proteomes" id="UP000006381"/>
    </source>
</evidence>
<dbReference type="InterPro" id="IPR016181">
    <property type="entry name" value="Acyl_CoA_acyltransferase"/>
</dbReference>
<dbReference type="EC" id="2.3.1.-" evidence="2"/>
<gene>
    <name evidence="2" type="ordered locus">LBA1099</name>
</gene>
<keyword evidence="3" id="KW-1185">Reference proteome</keyword>
<accession>Q5FK31</accession>
<dbReference type="Proteomes" id="UP000006381">
    <property type="component" value="Chromosome"/>
</dbReference>
<proteinExistence type="predicted"/>
<feature type="domain" description="N-acetyltransferase" evidence="1">
    <location>
        <begin position="38"/>
        <end position="93"/>
    </location>
</feature>
<evidence type="ECO:0000313" key="2">
    <source>
        <dbReference type="EMBL" id="AAV42943.1"/>
    </source>
</evidence>
<dbReference type="KEGG" id="lac:LBA1099"/>